<dbReference type="PANTHER" id="PTHR47619">
    <property type="entry name" value="METALLO-HYDROLASE YYCJ-RELATED"/>
    <property type="match status" value="1"/>
</dbReference>
<dbReference type="SMART" id="SM00849">
    <property type="entry name" value="Lactamase_B"/>
    <property type="match status" value="1"/>
</dbReference>
<keyword evidence="3" id="KW-1185">Reference proteome</keyword>
<feature type="domain" description="Metallo-beta-lactamase" evidence="1">
    <location>
        <begin position="26"/>
        <end position="231"/>
    </location>
</feature>
<protein>
    <submittedName>
        <fullName evidence="2">Metallohydrolase</fullName>
    </submittedName>
</protein>
<dbReference type="InterPro" id="IPR036866">
    <property type="entry name" value="RibonucZ/Hydroxyglut_hydro"/>
</dbReference>
<dbReference type="GO" id="GO:0016787">
    <property type="term" value="F:hydrolase activity"/>
    <property type="evidence" value="ECO:0007669"/>
    <property type="project" value="UniProtKB-KW"/>
</dbReference>
<reference evidence="3" key="1">
    <citation type="submission" date="2015-03" db="EMBL/GenBank/DDBJ databases">
        <authorList>
            <person name="Ferrari E."/>
            <person name="Walter M.C."/>
            <person name="Huptas C."/>
            <person name="Scherer S."/>
            <person name="Mueller-Herbst S."/>
        </authorList>
    </citation>
    <scope>NUCLEOTIDE SEQUENCE [LARGE SCALE GENOMIC DNA]</scope>
    <source>
        <strain evidence="3">LWP01</strain>
    </source>
</reference>
<gene>
    <name evidence="2" type="ORF">UE46_14595</name>
</gene>
<dbReference type="Proteomes" id="UP000223060">
    <property type="component" value="Chromosome"/>
</dbReference>
<dbReference type="KEGG" id="lwi:UE46_14595"/>
<name>A0A1S7FXP3_9LIST</name>
<dbReference type="InterPro" id="IPR001279">
    <property type="entry name" value="Metallo-B-lactamas"/>
</dbReference>
<accession>A0A1S7FXP3</accession>
<dbReference type="CDD" id="cd07733">
    <property type="entry name" value="YycJ-like_MBL-fold"/>
    <property type="match status" value="1"/>
</dbReference>
<dbReference type="Gene3D" id="3.60.15.10">
    <property type="entry name" value="Ribonuclease Z/Hydroxyacylglutathione hydrolase-like"/>
    <property type="match status" value="1"/>
</dbReference>
<dbReference type="RefSeq" id="WP_051492969.1">
    <property type="nucleotide sequence ID" value="NZ_CP011102.1"/>
</dbReference>
<dbReference type="InterPro" id="IPR058121">
    <property type="entry name" value="WalJ/YycJ"/>
</dbReference>
<evidence type="ECO:0000313" key="3">
    <source>
        <dbReference type="Proteomes" id="UP000223060"/>
    </source>
</evidence>
<dbReference type="SUPFAM" id="SSF56281">
    <property type="entry name" value="Metallo-hydrolase/oxidoreductase"/>
    <property type="match status" value="1"/>
</dbReference>
<evidence type="ECO:0000259" key="1">
    <source>
        <dbReference type="SMART" id="SM00849"/>
    </source>
</evidence>
<evidence type="ECO:0000313" key="2">
    <source>
        <dbReference type="EMBL" id="AQY52125.1"/>
    </source>
</evidence>
<proteinExistence type="predicted"/>
<keyword evidence="2" id="KW-0378">Hydrolase</keyword>
<dbReference type="PANTHER" id="PTHR47619:SF1">
    <property type="entry name" value="EXODEOXYRIBONUCLEASE WALJ"/>
    <property type="match status" value="1"/>
</dbReference>
<dbReference type="EMBL" id="CP011102">
    <property type="protein sequence ID" value="AQY52125.1"/>
    <property type="molecule type" value="Genomic_DNA"/>
</dbReference>
<dbReference type="Pfam" id="PF12706">
    <property type="entry name" value="Lactamase_B_2"/>
    <property type="match status" value="1"/>
</dbReference>
<organism evidence="2 3">
    <name type="scientific">Listeria weihenstephanensis</name>
    <dbReference type="NCBI Taxonomy" id="1006155"/>
    <lineage>
        <taxon>Bacteria</taxon>
        <taxon>Bacillati</taxon>
        <taxon>Bacillota</taxon>
        <taxon>Bacilli</taxon>
        <taxon>Bacillales</taxon>
        <taxon>Listeriaceae</taxon>
        <taxon>Listeria</taxon>
    </lineage>
</organism>
<sequence>MFAQEQKIANQVTDQLRFSILASGSSGNATLIETADQTILVDCGLSGKKIENLFSEVGRSMTDVDAILVTHEHVDHIKGLGVLARRYEVPIYANAKTWMAMEPLIGEVNSDQKFQFDMETVKSFGSLQVESFGVSHDAAEPMFYIFHSGKKKFVMITDTGYVSDRMKGHIANADAYLFESNHDVEMLRMGRYPWNVKRRILGDEGHVSNEDAGIAMSEVIGDATKRIYLGHLSKDNNMKDLARMAVSQTLAGEGIIVGEQIELFDTDPELPTPIFTI</sequence>
<dbReference type="InterPro" id="IPR052533">
    <property type="entry name" value="WalJ/YycJ-like"/>
</dbReference>
<dbReference type="AlphaFoldDB" id="A0A1S7FXP3"/>